<gene>
    <name evidence="1" type="ORF">Aco04nite_77060</name>
</gene>
<dbReference type="Proteomes" id="UP000680865">
    <property type="component" value="Unassembled WGS sequence"/>
</dbReference>
<evidence type="ECO:0000313" key="1">
    <source>
        <dbReference type="EMBL" id="GIM81529.1"/>
    </source>
</evidence>
<dbReference type="EMBL" id="BOQP01000047">
    <property type="protein sequence ID" value="GIM81529.1"/>
    <property type="molecule type" value="Genomic_DNA"/>
</dbReference>
<protein>
    <recommendedName>
        <fullName evidence="3">Sporulation protein</fullName>
    </recommendedName>
</protein>
<proteinExistence type="predicted"/>
<evidence type="ECO:0000313" key="2">
    <source>
        <dbReference type="Proteomes" id="UP000680865"/>
    </source>
</evidence>
<dbReference type="Pfam" id="PF07070">
    <property type="entry name" value="Spo0M"/>
    <property type="match status" value="1"/>
</dbReference>
<evidence type="ECO:0008006" key="3">
    <source>
        <dbReference type="Google" id="ProtNLM"/>
    </source>
</evidence>
<dbReference type="InterPro" id="IPR009776">
    <property type="entry name" value="Spore_0_M"/>
</dbReference>
<reference evidence="1" key="1">
    <citation type="submission" date="2021-03" db="EMBL/GenBank/DDBJ databases">
        <title>Whole genome shotgun sequence of Actinoplanes consettensis NBRC 14913.</title>
        <authorList>
            <person name="Komaki H."/>
            <person name="Tamura T."/>
        </authorList>
    </citation>
    <scope>NUCLEOTIDE SEQUENCE</scope>
    <source>
        <strain evidence="1">NBRC 14913</strain>
    </source>
</reference>
<dbReference type="AlphaFoldDB" id="A0A919SYU5"/>
<organism evidence="1 2">
    <name type="scientific">Winogradskya consettensis</name>
    <dbReference type="NCBI Taxonomy" id="113560"/>
    <lineage>
        <taxon>Bacteria</taxon>
        <taxon>Bacillati</taxon>
        <taxon>Actinomycetota</taxon>
        <taxon>Actinomycetes</taxon>
        <taxon>Micromonosporales</taxon>
        <taxon>Micromonosporaceae</taxon>
        <taxon>Winogradskya</taxon>
    </lineage>
</organism>
<keyword evidence="2" id="KW-1185">Reference proteome</keyword>
<sequence length="251" mass="28140">MAFEKVRRAFGLGGPVVHTVLTTPDTCPGLPLMGAVRVRGGHYDVAVDTVAVGLVTRTEAEDGDALLEFHRAWVAAGFTLAPGEHQDIPFTITPPWETPLTHAYGKHLAGMSMGLRTELTADDELDHGDVELVHVHPLPLHDQVLHELDHLGFHFRHADVERGAIYGVRQELPFYQEIEFTPPDHWRRVMDELELTFITDETGVDVILEYEKHSGFLRKAQDSYARFRLNHDEDGHADVEVALREALPPII</sequence>
<comment type="caution">
    <text evidence="1">The sequence shown here is derived from an EMBL/GenBank/DDBJ whole genome shotgun (WGS) entry which is preliminary data.</text>
</comment>
<accession>A0A919SYU5</accession>
<name>A0A919SYU5_9ACTN</name>
<dbReference type="PANTHER" id="PTHR40053">
    <property type="entry name" value="SPORULATION-CONTROL PROTEIN SPO0M"/>
    <property type="match status" value="1"/>
</dbReference>
<dbReference type="RefSeq" id="WP_213002110.1">
    <property type="nucleotide sequence ID" value="NZ_BAAATW010000001.1"/>
</dbReference>
<dbReference type="PANTHER" id="PTHR40053:SF1">
    <property type="entry name" value="SPORULATION-CONTROL PROTEIN SPO0M"/>
    <property type="match status" value="1"/>
</dbReference>